<evidence type="ECO:0000313" key="2">
    <source>
        <dbReference type="EMBL" id="JAD53134.1"/>
    </source>
</evidence>
<dbReference type="GO" id="GO:0034220">
    <property type="term" value="P:monoatomic ion transmembrane transport"/>
    <property type="evidence" value="ECO:0007669"/>
    <property type="project" value="UniProtKB-KW"/>
</dbReference>
<keyword evidence="1" id="KW-0406">Ion transport</keyword>
<proteinExistence type="predicted"/>
<reference evidence="2" key="1">
    <citation type="submission" date="2014-09" db="EMBL/GenBank/DDBJ databases">
        <authorList>
            <person name="Magalhaes I.L.F."/>
            <person name="Oliveira U."/>
            <person name="Santos F.R."/>
            <person name="Vidigal T.H.D.A."/>
            <person name="Brescovit A.D."/>
            <person name="Santos A.J."/>
        </authorList>
    </citation>
    <scope>NUCLEOTIDE SEQUENCE</scope>
    <source>
        <tissue evidence="2">Shoot tissue taken approximately 20 cm above the soil surface</tissue>
    </source>
</reference>
<name>A0A0A9AN67_ARUDO</name>
<accession>A0A0A9AN67</accession>
<evidence type="ECO:0000256" key="1">
    <source>
        <dbReference type="ARBA" id="ARBA00023303"/>
    </source>
</evidence>
<dbReference type="GO" id="GO:0016020">
    <property type="term" value="C:membrane"/>
    <property type="evidence" value="ECO:0007669"/>
    <property type="project" value="UniProtKB-SubCell"/>
</dbReference>
<protein>
    <submittedName>
        <fullName evidence="2">Uncharacterized protein</fullName>
    </submittedName>
</protein>
<dbReference type="AlphaFoldDB" id="A0A0A9AN67"/>
<dbReference type="PANTHER" id="PTHR45651:SF39">
    <property type="entry name" value="CYCLIC NUCLEOTIDE-GATED ION CHANNEL 18"/>
    <property type="match status" value="1"/>
</dbReference>
<reference evidence="2" key="2">
    <citation type="journal article" date="2015" name="Data Brief">
        <title>Shoot transcriptome of the giant reed, Arundo donax.</title>
        <authorList>
            <person name="Barrero R.A."/>
            <person name="Guerrero F.D."/>
            <person name="Moolhuijzen P."/>
            <person name="Goolsby J.A."/>
            <person name="Tidwell J."/>
            <person name="Bellgard S.E."/>
            <person name="Bellgard M.I."/>
        </authorList>
    </citation>
    <scope>NUCLEOTIDE SEQUENCE</scope>
    <source>
        <tissue evidence="2">Shoot tissue taken approximately 20 cm above the soil surface</tissue>
    </source>
</reference>
<keyword evidence="1" id="KW-0813">Transport</keyword>
<dbReference type="EMBL" id="GBRH01244761">
    <property type="protein sequence ID" value="JAD53134.1"/>
    <property type="molecule type" value="Transcribed_RNA"/>
</dbReference>
<dbReference type="PANTHER" id="PTHR45651">
    <property type="entry name" value="CYCLIC NUCLEOTIDE-GATED ION CHANNEL 15-RELATED-RELATED"/>
    <property type="match status" value="1"/>
</dbReference>
<sequence>MIIWFIIPAVSNSSANHTNNTLSMIVLIQYIPRVFLIVSLNSKIVKASGVVTRTAWAGAAYNLLLYTLASHVCDLFPYICFQQ</sequence>
<keyword evidence="1" id="KW-0407">Ion channel</keyword>
<organism evidence="2">
    <name type="scientific">Arundo donax</name>
    <name type="common">Giant reed</name>
    <name type="synonym">Donax arundinaceus</name>
    <dbReference type="NCBI Taxonomy" id="35708"/>
    <lineage>
        <taxon>Eukaryota</taxon>
        <taxon>Viridiplantae</taxon>
        <taxon>Streptophyta</taxon>
        <taxon>Embryophyta</taxon>
        <taxon>Tracheophyta</taxon>
        <taxon>Spermatophyta</taxon>
        <taxon>Magnoliopsida</taxon>
        <taxon>Liliopsida</taxon>
        <taxon>Poales</taxon>
        <taxon>Poaceae</taxon>
        <taxon>PACMAD clade</taxon>
        <taxon>Arundinoideae</taxon>
        <taxon>Arundineae</taxon>
        <taxon>Arundo</taxon>
    </lineage>
</organism>